<gene>
    <name evidence="1" type="ordered locus">GNIT_2742</name>
</gene>
<evidence type="ECO:0000313" key="2">
    <source>
        <dbReference type="Proteomes" id="UP000009282"/>
    </source>
</evidence>
<dbReference type="HOGENOM" id="CLU_2973044_0_0_6"/>
<dbReference type="EMBL" id="CP003060">
    <property type="protein sequence ID" value="AEP30839.1"/>
    <property type="molecule type" value="Genomic_DNA"/>
</dbReference>
<organism evidence="1 2">
    <name type="scientific">Glaciecola nitratireducens (strain JCM 12485 / KCTC 12276 / FR1064)</name>
    <dbReference type="NCBI Taxonomy" id="1085623"/>
    <lineage>
        <taxon>Bacteria</taxon>
        <taxon>Pseudomonadati</taxon>
        <taxon>Pseudomonadota</taxon>
        <taxon>Gammaproteobacteria</taxon>
        <taxon>Alteromonadales</taxon>
        <taxon>Alteromonadaceae</taxon>
        <taxon>Brumicola</taxon>
    </lineage>
</organism>
<evidence type="ECO:0000313" key="1">
    <source>
        <dbReference type="EMBL" id="AEP30839.1"/>
    </source>
</evidence>
<name>G4QIC5_GLANF</name>
<proteinExistence type="predicted"/>
<accession>G4QIC5</accession>
<sequence>MNWLSLKTIKTNHSNRFFWIGCSLDNLSQNGVNALLIFLEVYFEMHYLACVTVGFRQE</sequence>
<dbReference type="STRING" id="1085623.GNIT_2742"/>
<protein>
    <submittedName>
        <fullName evidence="1">Uncharacterized protein</fullName>
    </submittedName>
</protein>
<dbReference type="Proteomes" id="UP000009282">
    <property type="component" value="Chromosome"/>
</dbReference>
<dbReference type="KEGG" id="gni:GNIT_2742"/>
<dbReference type="AlphaFoldDB" id="G4QIC5"/>
<reference evidence="1 2" key="1">
    <citation type="journal article" date="2011" name="J. Bacteriol.">
        <title>Complete genome sequence of seawater bacterium Glaciecola nitratireducens FR1064T.</title>
        <authorList>
            <person name="Bian F."/>
            <person name="Qin Q.L."/>
            <person name="Xie B.B."/>
            <person name="Shu Y.L."/>
            <person name="Zhang X.Y."/>
            <person name="Yu Y."/>
            <person name="Chen B."/>
            <person name="Chen X.L."/>
            <person name="Zhou B.C."/>
            <person name="Zhang Y.Z."/>
        </authorList>
    </citation>
    <scope>NUCLEOTIDE SEQUENCE [LARGE SCALE GENOMIC DNA]</scope>
    <source>
        <strain evidence="2">JCM 12485 / KCTC 12276 / FR1064</strain>
    </source>
</reference>
<keyword evidence="2" id="KW-1185">Reference proteome</keyword>